<dbReference type="AlphaFoldDB" id="A0AAD7F734"/>
<evidence type="ECO:0000313" key="3">
    <source>
        <dbReference type="Proteomes" id="UP001218218"/>
    </source>
</evidence>
<proteinExistence type="predicted"/>
<sequence length="448" mass="50796">MKFSRLRTRLAEIDAQIVELKRVLHQLQQTRSDVERDLYATSTYPVLTLPTEITREILIQVEVLGRNSIVVGVCRSQRRVNQDYADQPTEPTILGVCRSWRDIAFATPILWTKLYIDFGCIAVEIASEPGLVEGCIDRWLARAGNRPLSIDFDCDGDQPFAHSRLRDVIHRWSHRVQYLTLTIDRHDFFSLGLDSAAFHYSSVQRFMRTASSHTSILILPVLPLATPPAYTTFFCHRGNLVVITHRSLKSLTIEANSDGLLQYLILPGLQCLDGGNANSGIDDESLELLLTRSSPPLISLFIRGSHFRGNYHRLRRCTSHVARTLESLEVEQVSNRDIHDIFRLFDTLPNIRTLALKFIDGHSDLYSLVSCLYRRPEKLHAVAFRVLWRHTPFLDGMLWGGPPDTTEKFETISSHLSRLACLGVNIHVGTEDKNYALISDAPVEGDIV</sequence>
<keyword evidence="1" id="KW-0175">Coiled coil</keyword>
<feature type="coiled-coil region" evidence="1">
    <location>
        <begin position="10"/>
        <end position="37"/>
    </location>
</feature>
<accession>A0AAD7F734</accession>
<gene>
    <name evidence="2" type="ORF">DFH08DRAFT_983050</name>
</gene>
<organism evidence="2 3">
    <name type="scientific">Mycena albidolilacea</name>
    <dbReference type="NCBI Taxonomy" id="1033008"/>
    <lineage>
        <taxon>Eukaryota</taxon>
        <taxon>Fungi</taxon>
        <taxon>Dikarya</taxon>
        <taxon>Basidiomycota</taxon>
        <taxon>Agaricomycotina</taxon>
        <taxon>Agaricomycetes</taxon>
        <taxon>Agaricomycetidae</taxon>
        <taxon>Agaricales</taxon>
        <taxon>Marasmiineae</taxon>
        <taxon>Mycenaceae</taxon>
        <taxon>Mycena</taxon>
    </lineage>
</organism>
<keyword evidence="3" id="KW-1185">Reference proteome</keyword>
<name>A0AAD7F734_9AGAR</name>
<comment type="caution">
    <text evidence="2">The sequence shown here is derived from an EMBL/GenBank/DDBJ whole genome shotgun (WGS) entry which is preliminary data.</text>
</comment>
<dbReference type="Proteomes" id="UP001218218">
    <property type="component" value="Unassembled WGS sequence"/>
</dbReference>
<reference evidence="2" key="1">
    <citation type="submission" date="2023-03" db="EMBL/GenBank/DDBJ databases">
        <title>Massive genome expansion in bonnet fungi (Mycena s.s.) driven by repeated elements and novel gene families across ecological guilds.</title>
        <authorList>
            <consortium name="Lawrence Berkeley National Laboratory"/>
            <person name="Harder C.B."/>
            <person name="Miyauchi S."/>
            <person name="Viragh M."/>
            <person name="Kuo A."/>
            <person name="Thoen E."/>
            <person name="Andreopoulos B."/>
            <person name="Lu D."/>
            <person name="Skrede I."/>
            <person name="Drula E."/>
            <person name="Henrissat B."/>
            <person name="Morin E."/>
            <person name="Kohler A."/>
            <person name="Barry K."/>
            <person name="LaButti K."/>
            <person name="Morin E."/>
            <person name="Salamov A."/>
            <person name="Lipzen A."/>
            <person name="Mereny Z."/>
            <person name="Hegedus B."/>
            <person name="Baldrian P."/>
            <person name="Stursova M."/>
            <person name="Weitz H."/>
            <person name="Taylor A."/>
            <person name="Grigoriev I.V."/>
            <person name="Nagy L.G."/>
            <person name="Martin F."/>
            <person name="Kauserud H."/>
        </authorList>
    </citation>
    <scope>NUCLEOTIDE SEQUENCE</scope>
    <source>
        <strain evidence="2">CBHHK002</strain>
    </source>
</reference>
<evidence type="ECO:0008006" key="4">
    <source>
        <dbReference type="Google" id="ProtNLM"/>
    </source>
</evidence>
<dbReference type="EMBL" id="JARIHO010000001">
    <property type="protein sequence ID" value="KAJ7368711.1"/>
    <property type="molecule type" value="Genomic_DNA"/>
</dbReference>
<protein>
    <recommendedName>
        <fullName evidence="4">F-box domain-containing protein</fullName>
    </recommendedName>
</protein>
<evidence type="ECO:0000256" key="1">
    <source>
        <dbReference type="SAM" id="Coils"/>
    </source>
</evidence>
<evidence type="ECO:0000313" key="2">
    <source>
        <dbReference type="EMBL" id="KAJ7368711.1"/>
    </source>
</evidence>